<dbReference type="InterPro" id="IPR037925">
    <property type="entry name" value="FlgE/F/G-like"/>
</dbReference>
<dbReference type="NCBIfam" id="TIGR03506">
    <property type="entry name" value="FlgEFG_subfam"/>
    <property type="match status" value="1"/>
</dbReference>
<name>A0A545U3W8_9GAMM</name>
<comment type="similarity">
    <text evidence="2 6">Belongs to the flagella basal body rod proteins family.</text>
</comment>
<evidence type="ECO:0000256" key="5">
    <source>
        <dbReference type="ARBA" id="ARBA00040228"/>
    </source>
</evidence>
<dbReference type="GO" id="GO:0071978">
    <property type="term" value="P:bacterial-type flagellum-dependent swarming motility"/>
    <property type="evidence" value="ECO:0007669"/>
    <property type="project" value="TreeGrafter"/>
</dbReference>
<evidence type="ECO:0000259" key="8">
    <source>
        <dbReference type="Pfam" id="PF06429"/>
    </source>
</evidence>
<sequence length="247" mass="26313">MDKALYIAMTGAKHNMLAQTSHANNLANANTHGFRADFAQARSQPVFYGDGHPTRAYALTERPATDFSIGPLIHTGRELDVAVEGDGFIAVQAPDGGETYTRAGNLYIDSAGILRTGSGLPVLGNGGPIALPAQEKVEIAIDGTITVLVKGQGPDVLVEAERLRLVNPDPGELEKFEDGLLRMREGAAAPAADNVRVVSGFLEGSNVNPINEFTSILTLSRQYETQVKLMQTAKENSEASARLLQLS</sequence>
<dbReference type="NCBIfam" id="TIGR02490">
    <property type="entry name" value="flgF"/>
    <property type="match status" value="1"/>
</dbReference>
<feature type="domain" description="Flagellar basal-body/hook protein C-terminal" evidence="8">
    <location>
        <begin position="199"/>
        <end position="243"/>
    </location>
</feature>
<dbReference type="InterPro" id="IPR001444">
    <property type="entry name" value="Flag_bb_rod_N"/>
</dbReference>
<keyword evidence="10" id="KW-0282">Flagellum</keyword>
<feature type="domain" description="Flagellar basal body rod protein N-terminal" evidence="7">
    <location>
        <begin position="5"/>
        <end position="35"/>
    </location>
</feature>
<reference evidence="10 11" key="1">
    <citation type="submission" date="2019-06" db="EMBL/GenBank/DDBJ databases">
        <title>Whole genome sequence for Cellvibrionaceae sp. R142.</title>
        <authorList>
            <person name="Wang G."/>
        </authorList>
    </citation>
    <scope>NUCLEOTIDE SEQUENCE [LARGE SCALE GENOMIC DNA]</scope>
    <source>
        <strain evidence="10 11">R142</strain>
    </source>
</reference>
<dbReference type="AlphaFoldDB" id="A0A545U3W8"/>
<dbReference type="PANTHER" id="PTHR30435">
    <property type="entry name" value="FLAGELLAR PROTEIN"/>
    <property type="match status" value="1"/>
</dbReference>
<evidence type="ECO:0000313" key="11">
    <source>
        <dbReference type="Proteomes" id="UP000319732"/>
    </source>
</evidence>
<dbReference type="InterPro" id="IPR020013">
    <property type="entry name" value="Flagellar_FlgE/F/G"/>
</dbReference>
<comment type="caution">
    <text evidence="10">The sequence shown here is derived from an EMBL/GenBank/DDBJ whole genome shotgun (WGS) entry which is preliminary data.</text>
</comment>
<keyword evidence="3 6" id="KW-0975">Bacterial flagellum</keyword>
<dbReference type="Pfam" id="PF06429">
    <property type="entry name" value="Flg_bbr_C"/>
    <property type="match status" value="1"/>
</dbReference>
<keyword evidence="10" id="KW-0969">Cilium</keyword>
<gene>
    <name evidence="10" type="primary">flgF</name>
    <name evidence="10" type="ORF">FKG94_05580</name>
</gene>
<dbReference type="InterPro" id="IPR012836">
    <property type="entry name" value="FlgF"/>
</dbReference>
<dbReference type="PANTHER" id="PTHR30435:SF18">
    <property type="entry name" value="FLAGELLAR BASAL-BODY ROD PROTEIN FLGF"/>
    <property type="match status" value="1"/>
</dbReference>
<dbReference type="NCBIfam" id="NF009280">
    <property type="entry name" value="PRK12640.1"/>
    <property type="match status" value="1"/>
</dbReference>
<dbReference type="Proteomes" id="UP000319732">
    <property type="component" value="Unassembled WGS sequence"/>
</dbReference>
<keyword evidence="11" id="KW-1185">Reference proteome</keyword>
<dbReference type="RefSeq" id="WP_142903214.1">
    <property type="nucleotide sequence ID" value="NZ_ML660089.1"/>
</dbReference>
<evidence type="ECO:0000313" key="10">
    <source>
        <dbReference type="EMBL" id="TQV84134.1"/>
    </source>
</evidence>
<keyword evidence="10" id="KW-0966">Cell projection</keyword>
<dbReference type="Pfam" id="PF00460">
    <property type="entry name" value="Flg_bb_rod"/>
    <property type="match status" value="1"/>
</dbReference>
<proteinExistence type="inferred from homology"/>
<comment type="subcellular location">
    <subcellularLocation>
        <location evidence="1 6">Bacterial flagellum basal body</location>
    </subcellularLocation>
</comment>
<evidence type="ECO:0000256" key="3">
    <source>
        <dbReference type="ARBA" id="ARBA00023143"/>
    </source>
</evidence>
<feature type="domain" description="Flagellar hook protein FlgE/F/G-like D1" evidence="9">
    <location>
        <begin position="82"/>
        <end position="147"/>
    </location>
</feature>
<dbReference type="EMBL" id="VHSG01000006">
    <property type="protein sequence ID" value="TQV84134.1"/>
    <property type="molecule type" value="Genomic_DNA"/>
</dbReference>
<evidence type="ECO:0000259" key="9">
    <source>
        <dbReference type="Pfam" id="PF22692"/>
    </source>
</evidence>
<evidence type="ECO:0000259" key="7">
    <source>
        <dbReference type="Pfam" id="PF00460"/>
    </source>
</evidence>
<dbReference type="InterPro" id="IPR053967">
    <property type="entry name" value="LlgE_F_G-like_D1"/>
</dbReference>
<organism evidence="10 11">
    <name type="scientific">Exilibacterium tricleocarpae</name>
    <dbReference type="NCBI Taxonomy" id="2591008"/>
    <lineage>
        <taxon>Bacteria</taxon>
        <taxon>Pseudomonadati</taxon>
        <taxon>Pseudomonadota</taxon>
        <taxon>Gammaproteobacteria</taxon>
        <taxon>Cellvibrionales</taxon>
        <taxon>Cellvibrionaceae</taxon>
        <taxon>Exilibacterium</taxon>
    </lineage>
</organism>
<evidence type="ECO:0000256" key="1">
    <source>
        <dbReference type="ARBA" id="ARBA00004117"/>
    </source>
</evidence>
<protein>
    <recommendedName>
        <fullName evidence="5 6">Flagellar basal-body rod protein FlgF</fullName>
    </recommendedName>
</protein>
<accession>A0A545U3W8</accession>
<dbReference type="GO" id="GO:0030694">
    <property type="term" value="C:bacterial-type flagellum basal body, rod"/>
    <property type="evidence" value="ECO:0007669"/>
    <property type="project" value="UniProtKB-UniRule"/>
</dbReference>
<evidence type="ECO:0000256" key="6">
    <source>
        <dbReference type="RuleBase" id="RU362116"/>
    </source>
</evidence>
<comment type="subunit">
    <text evidence="4 6">The basal body constitutes a major portion of the flagellar organelle and consists of five rings (E,L,P,S, and M) mounted on a central rod. The rod consists of about 26 subunits of FlgG in the distal portion, and FlgB, FlgC and FlgF are thought to build up the proximal portion of the rod with about 6 subunits each.</text>
</comment>
<dbReference type="InterPro" id="IPR010930">
    <property type="entry name" value="Flg_bb/hook_C_dom"/>
</dbReference>
<evidence type="ECO:0000256" key="4">
    <source>
        <dbReference type="ARBA" id="ARBA00038560"/>
    </source>
</evidence>
<dbReference type="Pfam" id="PF22692">
    <property type="entry name" value="LlgE_F_G_D1"/>
    <property type="match status" value="1"/>
</dbReference>
<dbReference type="OrthoDB" id="9804559at2"/>
<evidence type="ECO:0000256" key="2">
    <source>
        <dbReference type="ARBA" id="ARBA00009677"/>
    </source>
</evidence>
<dbReference type="SUPFAM" id="SSF117143">
    <property type="entry name" value="Flagellar hook protein flgE"/>
    <property type="match status" value="1"/>
</dbReference>